<organism evidence="3 4">
    <name type="scientific">Notoacmeibacter marinus</name>
    <dbReference type="NCBI Taxonomy" id="1876515"/>
    <lineage>
        <taxon>Bacteria</taxon>
        <taxon>Pseudomonadati</taxon>
        <taxon>Pseudomonadota</taxon>
        <taxon>Alphaproteobacteria</taxon>
        <taxon>Hyphomicrobiales</taxon>
        <taxon>Notoacmeibacteraceae</taxon>
        <taxon>Notoacmeibacter</taxon>
    </lineage>
</organism>
<feature type="transmembrane region" description="Helical" evidence="2">
    <location>
        <begin position="39"/>
        <end position="57"/>
    </location>
</feature>
<evidence type="ECO:0000313" key="4">
    <source>
        <dbReference type="Proteomes" id="UP000215405"/>
    </source>
</evidence>
<feature type="region of interest" description="Disordered" evidence="1">
    <location>
        <begin position="581"/>
        <end position="600"/>
    </location>
</feature>
<feature type="transmembrane region" description="Helical" evidence="2">
    <location>
        <begin position="12"/>
        <end position="33"/>
    </location>
</feature>
<gene>
    <name evidence="3" type="ORF">B7H23_07320</name>
</gene>
<comment type="caution">
    <text evidence="3">The sequence shown here is derived from an EMBL/GenBank/DDBJ whole genome shotgun (WGS) entry which is preliminary data.</text>
</comment>
<feature type="compositionally biased region" description="Low complexity" evidence="1">
    <location>
        <begin position="754"/>
        <end position="766"/>
    </location>
</feature>
<feature type="region of interest" description="Disordered" evidence="1">
    <location>
        <begin position="618"/>
        <end position="809"/>
    </location>
</feature>
<name>A0A231V4C6_9HYPH</name>
<dbReference type="Proteomes" id="UP000215405">
    <property type="component" value="Unassembled WGS sequence"/>
</dbReference>
<reference evidence="4" key="1">
    <citation type="journal article" date="2017" name="Int. J. Syst. Evol. Microbiol.">
        <title>Notoacmeibacter marinus gen. nov., sp. nov., isolated from the gut of a limpet and proposal of Notoacmeibacteraceae fam. nov. in the order Rhizobiales of the class Alphaproteobacteria.</title>
        <authorList>
            <person name="Huang Z."/>
            <person name="Guo F."/>
            <person name="Lai Q."/>
        </authorList>
    </citation>
    <scope>NUCLEOTIDE SEQUENCE [LARGE SCALE GENOMIC DNA]</scope>
    <source>
        <strain evidence="4">XMTR2A4</strain>
    </source>
</reference>
<keyword evidence="2" id="KW-0472">Membrane</keyword>
<keyword evidence="4" id="KW-1185">Reference proteome</keyword>
<dbReference type="AlphaFoldDB" id="A0A231V4C6"/>
<feature type="region of interest" description="Disordered" evidence="1">
    <location>
        <begin position="524"/>
        <end position="545"/>
    </location>
</feature>
<evidence type="ECO:0000313" key="3">
    <source>
        <dbReference type="EMBL" id="OXT02977.1"/>
    </source>
</evidence>
<keyword evidence="2" id="KW-1133">Transmembrane helix</keyword>
<keyword evidence="2" id="KW-0812">Transmembrane</keyword>
<proteinExistence type="predicted"/>
<accession>A0A231V4C6</accession>
<feature type="compositionally biased region" description="Basic and acidic residues" evidence="1">
    <location>
        <begin position="687"/>
        <end position="706"/>
    </location>
</feature>
<feature type="compositionally biased region" description="Low complexity" evidence="1">
    <location>
        <begin position="646"/>
        <end position="665"/>
    </location>
</feature>
<evidence type="ECO:0000256" key="2">
    <source>
        <dbReference type="SAM" id="Phobius"/>
    </source>
</evidence>
<dbReference type="NCBIfam" id="TIGR02302">
    <property type="entry name" value="aProt_lowcomp"/>
    <property type="match status" value="1"/>
</dbReference>
<feature type="compositionally biased region" description="Low complexity" evidence="1">
    <location>
        <begin position="626"/>
        <end position="638"/>
    </location>
</feature>
<dbReference type="InterPro" id="IPR012683">
    <property type="entry name" value="CHP02302_TM"/>
</dbReference>
<dbReference type="Pfam" id="PF13779">
    <property type="entry name" value="DUF4175"/>
    <property type="match status" value="1"/>
</dbReference>
<protein>
    <submittedName>
        <fullName evidence="3">TIGR02302 family protein</fullName>
    </submittedName>
</protein>
<evidence type="ECO:0000256" key="1">
    <source>
        <dbReference type="SAM" id="MobiDB-lite"/>
    </source>
</evidence>
<feature type="compositionally biased region" description="Gly residues" evidence="1">
    <location>
        <begin position="666"/>
        <end position="678"/>
    </location>
</feature>
<dbReference type="EMBL" id="NBYO01000001">
    <property type="protein sequence ID" value="OXT02977.1"/>
    <property type="molecule type" value="Genomic_DNA"/>
</dbReference>
<sequence length="846" mass="92619">MGAAMVAERLWPLILPLLLIGGLFLIAAWFGLFRVAGDTVRYGLLVAFGAGVIWSLLRLRHFRSPTAGEIDLRLERHNRLHHRPIATQTDHLADTSASDPLARALWREHQKRMAGRIGALGTGLPASDIARRDPYALRTLVPLFLVIAFAFSFSDAGGRITDAFSARAGGPGTPPTRIDAWVTPPDYTGRAPVFLTAEQNRSETLFTVPRFSTVTVRVIGGETGVDWTPIGGEAASIPRSDSEQRPDTAQYDYVLENDGTLAVGGGQAGPFAFSVTPDSPPEVRFTEAPAEEATGALALKYRLTDDYGVVSAEAIVATLDPPDPEARPLYEPPVIDLRIPPRRGDGAGETVTELIESPFAGMAVGIHIMAEDAAGQSSRSRTAEIFLPERRFTNPLALAVLEQRQLLAMDADDKPYVERLLKSTMLRPEQTIPRLADYLALSTVVSRLDQAETDDQLRAVVDYMWEVAIGIEDGNLSAAEKRLRDAQQALREAIERGASPDEIDALMQELRTAMAEYMRELAENAARDPNRANQPPPDPSQTMTGEDLQDMLDRLEELAKNGDKEAAQQLLSMMEQMMQNMQAMQGQSGQQSAQGRMRQQMDQLGEIMREQQELMDETFRREQGEPAEPGQEGQPGDPNRQGQNRPGQGEPGQVQPGQGEPDQGQSGQGQQPGEGQNGLAGQTLQDLQDRQRQLQRDLGRLTDDLRGSGIEPGEGFGDAGEAMGRAGDDLSQEDGRGAVGNQGEALEAMRRGAQDMMNQMQAMQEGRPGDEGGPGENGQARGTDDRDPLGRPRATRGPDFGDTTKVPEEIEAERARRILEEIRRRLGDRLSPELERQYLERLLETQ</sequence>